<dbReference type="OrthoDB" id="346439at2759"/>
<evidence type="ECO:0000313" key="2">
    <source>
        <dbReference type="EMBL" id="CDI76731.1"/>
    </source>
</evidence>
<keyword evidence="1" id="KW-0175">Coiled coil</keyword>
<dbReference type="VEuPathDB" id="ToxoDB:EAH_00003800"/>
<dbReference type="EMBL" id="HG670450">
    <property type="protein sequence ID" value="CDI76731.1"/>
    <property type="molecule type" value="Genomic_DNA"/>
</dbReference>
<reference evidence="2" key="2">
    <citation type="submission" date="2013-10" db="EMBL/GenBank/DDBJ databases">
        <authorList>
            <person name="Aslett M."/>
        </authorList>
    </citation>
    <scope>NUCLEOTIDE SEQUENCE</scope>
    <source>
        <strain evidence="2">Houghton</strain>
    </source>
</reference>
<feature type="coiled-coil region" evidence="1">
    <location>
        <begin position="336"/>
        <end position="371"/>
    </location>
</feature>
<keyword evidence="3" id="KW-1185">Reference proteome</keyword>
<evidence type="ECO:0000313" key="3">
    <source>
        <dbReference type="Proteomes" id="UP000018050"/>
    </source>
</evidence>
<evidence type="ECO:0008006" key="4">
    <source>
        <dbReference type="Google" id="ProtNLM"/>
    </source>
</evidence>
<accession>U6G8Z4</accession>
<dbReference type="AlphaFoldDB" id="U6G8Z4"/>
<reference evidence="2" key="1">
    <citation type="submission" date="2013-10" db="EMBL/GenBank/DDBJ databases">
        <title>Genomic analysis of the causative agents of coccidiosis in chickens.</title>
        <authorList>
            <person name="Reid A.J."/>
            <person name="Blake D."/>
            <person name="Billington K."/>
            <person name="Browne H."/>
            <person name="Dunn M."/>
            <person name="Hung S."/>
            <person name="Kawahara F."/>
            <person name="Miranda-Saavedra D."/>
            <person name="Mourier T."/>
            <person name="Nagra H."/>
            <person name="Otto T.D."/>
            <person name="Rawlings N."/>
            <person name="Sanchez A."/>
            <person name="Sanders M."/>
            <person name="Subramaniam C."/>
            <person name="Tay Y."/>
            <person name="Dear P."/>
            <person name="Doerig C."/>
            <person name="Gruber A."/>
            <person name="Parkinson J."/>
            <person name="Shirley M."/>
            <person name="Wan K.L."/>
            <person name="Berriman M."/>
            <person name="Tomley F."/>
            <person name="Pain A."/>
        </authorList>
    </citation>
    <scope>NUCLEOTIDE SEQUENCE</scope>
    <source>
        <strain evidence="2">Houghton</strain>
    </source>
</reference>
<gene>
    <name evidence="2" type="ORF">EAH_00003800</name>
</gene>
<sequence length="449" mass="49385">MEGFQRQVKHPPWTTEAHHLRLLHNACSAPAALKRFPRNAATANAVAAEGCKKTPPSCNRMIIPIFQGPSRIVASGFCERAHPERISSQQQPLRSEMLQSTASSRSHGSQLFPLLTRSCSSPEVNVKGQSGAPCCDVGRGSLPPVKQSKPKITTGNVTPSFFGGQIAPLPLFDSRAAAATAASCCTHAATADAASPRRWGGTTLVSNISKRSYKAQNAHEINRLSIQRLKGNLQKKCKLGPLCPWQTDVNSTGEYKTAADAARGRENYCASTAAIRSLPAEDEKPASVAATHLLSVDNNLERFEGMIGPIVKLLVAKSVEQAVEEAKQEQQLFSLHKRRQELLQHQQQQLLELEEREARRHLQAQQAVQNQRIVRERETQLWRHLWVAHIGTTLLDEDSFGKVVDQLDEESLFLSSADLVPDEFLAEVFKAASAELKKRKVRRGAALKV</sequence>
<dbReference type="Proteomes" id="UP000018050">
    <property type="component" value="Unassembled WGS sequence"/>
</dbReference>
<organism evidence="2 3">
    <name type="scientific">Eimeria acervulina</name>
    <name type="common">Coccidian parasite</name>
    <dbReference type="NCBI Taxonomy" id="5801"/>
    <lineage>
        <taxon>Eukaryota</taxon>
        <taxon>Sar</taxon>
        <taxon>Alveolata</taxon>
        <taxon>Apicomplexa</taxon>
        <taxon>Conoidasida</taxon>
        <taxon>Coccidia</taxon>
        <taxon>Eucoccidiorida</taxon>
        <taxon>Eimeriorina</taxon>
        <taxon>Eimeriidae</taxon>
        <taxon>Eimeria</taxon>
    </lineage>
</organism>
<dbReference type="GeneID" id="25268450"/>
<dbReference type="Pfam" id="PF06098">
    <property type="entry name" value="Radial_spoke_3"/>
    <property type="match status" value="1"/>
</dbReference>
<dbReference type="InterPro" id="IPR009290">
    <property type="entry name" value="Radial_spoke_3"/>
</dbReference>
<dbReference type="RefSeq" id="XP_013252796.1">
    <property type="nucleotide sequence ID" value="XM_013397342.1"/>
</dbReference>
<evidence type="ECO:0000256" key="1">
    <source>
        <dbReference type="SAM" id="Coils"/>
    </source>
</evidence>
<name>U6G8Z4_EIMAC</name>
<protein>
    <recommendedName>
        <fullName evidence="4">Radial spoke 3 protein</fullName>
    </recommendedName>
</protein>
<proteinExistence type="predicted"/>